<dbReference type="EMBL" id="JADBGI010000025">
    <property type="protein sequence ID" value="MBE3001532.1"/>
    <property type="molecule type" value="Genomic_DNA"/>
</dbReference>
<dbReference type="PROSITE" id="PS00704">
    <property type="entry name" value="PROK_CO2_ANHYDRASE_1"/>
    <property type="match status" value="1"/>
</dbReference>
<dbReference type="Pfam" id="PF00484">
    <property type="entry name" value="Pro_CA"/>
    <property type="match status" value="1"/>
</dbReference>
<dbReference type="Proteomes" id="UP000806528">
    <property type="component" value="Unassembled WGS sequence"/>
</dbReference>
<dbReference type="PANTHER" id="PTHR11002">
    <property type="entry name" value="CARBONIC ANHYDRASE"/>
    <property type="match status" value="1"/>
</dbReference>
<name>A0ABR9PCI8_9ACTN</name>
<dbReference type="InterPro" id="IPR036874">
    <property type="entry name" value="Carbonic_anhydrase_sf"/>
</dbReference>
<comment type="similarity">
    <text evidence="1">Belongs to the beta-class carbonic anhydrase family.</text>
</comment>
<evidence type="ECO:0000313" key="9">
    <source>
        <dbReference type="Proteomes" id="UP000806528"/>
    </source>
</evidence>
<protein>
    <recommendedName>
        <fullName evidence="2">carbonic anhydrase</fullName>
        <ecNumber evidence="2">4.2.1.1</ecNumber>
    </recommendedName>
</protein>
<evidence type="ECO:0000256" key="7">
    <source>
        <dbReference type="SAM" id="SignalP"/>
    </source>
</evidence>
<keyword evidence="4" id="KW-0456">Lyase</keyword>
<dbReference type="InterPro" id="IPR001765">
    <property type="entry name" value="Carbonic_anhydrase"/>
</dbReference>
<evidence type="ECO:0000256" key="2">
    <source>
        <dbReference type="ARBA" id="ARBA00012925"/>
    </source>
</evidence>
<dbReference type="Gene3D" id="3.40.1050.10">
    <property type="entry name" value="Carbonic anhydrase"/>
    <property type="match status" value="1"/>
</dbReference>
<evidence type="ECO:0000256" key="1">
    <source>
        <dbReference type="ARBA" id="ARBA00006217"/>
    </source>
</evidence>
<dbReference type="PANTHER" id="PTHR11002:SF79">
    <property type="entry name" value="CARBONIC ANHYDRASE 2"/>
    <property type="match status" value="1"/>
</dbReference>
<evidence type="ECO:0000313" key="8">
    <source>
        <dbReference type="EMBL" id="MBE3001532.1"/>
    </source>
</evidence>
<organism evidence="8 9">
    <name type="scientific">Nocardiopsis coralli</name>
    <dbReference type="NCBI Taxonomy" id="2772213"/>
    <lineage>
        <taxon>Bacteria</taxon>
        <taxon>Bacillati</taxon>
        <taxon>Actinomycetota</taxon>
        <taxon>Actinomycetes</taxon>
        <taxon>Streptosporangiales</taxon>
        <taxon>Nocardiopsidaceae</taxon>
        <taxon>Nocardiopsis</taxon>
    </lineage>
</organism>
<dbReference type="RefSeq" id="WP_193124121.1">
    <property type="nucleotide sequence ID" value="NZ_JADBGI010000025.1"/>
</dbReference>
<feature type="signal peptide" evidence="7">
    <location>
        <begin position="1"/>
        <end position="27"/>
    </location>
</feature>
<evidence type="ECO:0000256" key="4">
    <source>
        <dbReference type="ARBA" id="ARBA00023239"/>
    </source>
</evidence>
<accession>A0ABR9PCI8</accession>
<comment type="catalytic activity">
    <reaction evidence="6">
        <text>hydrogencarbonate + H(+) = CO2 + H2O</text>
        <dbReference type="Rhea" id="RHEA:10748"/>
        <dbReference type="ChEBI" id="CHEBI:15377"/>
        <dbReference type="ChEBI" id="CHEBI:15378"/>
        <dbReference type="ChEBI" id="CHEBI:16526"/>
        <dbReference type="ChEBI" id="CHEBI:17544"/>
        <dbReference type="EC" id="4.2.1.1"/>
    </reaction>
</comment>
<gene>
    <name evidence="8" type="ORF">IDM40_22970</name>
</gene>
<dbReference type="InterPro" id="IPR006311">
    <property type="entry name" value="TAT_signal"/>
</dbReference>
<comment type="caution">
    <text evidence="8">The sequence shown here is derived from an EMBL/GenBank/DDBJ whole genome shotgun (WGS) entry which is preliminary data.</text>
</comment>
<feature type="chain" id="PRO_5045479743" description="carbonic anhydrase" evidence="7">
    <location>
        <begin position="28"/>
        <end position="233"/>
    </location>
</feature>
<reference evidence="8 9" key="1">
    <citation type="submission" date="2020-09" db="EMBL/GenBank/DDBJ databases">
        <title>Diversity and distribution of actinomycetes associated with coral in the coast of Hainan.</title>
        <authorList>
            <person name="Li F."/>
        </authorList>
    </citation>
    <scope>NUCLEOTIDE SEQUENCE [LARGE SCALE GENOMIC DNA]</scope>
    <source>
        <strain evidence="8 9">HNM0947</strain>
    </source>
</reference>
<evidence type="ECO:0000256" key="3">
    <source>
        <dbReference type="ARBA" id="ARBA00022833"/>
    </source>
</evidence>
<evidence type="ECO:0000256" key="6">
    <source>
        <dbReference type="ARBA" id="ARBA00048348"/>
    </source>
</evidence>
<dbReference type="CDD" id="cd03378">
    <property type="entry name" value="beta_CA_cladeC"/>
    <property type="match status" value="1"/>
</dbReference>
<dbReference type="PROSITE" id="PS51318">
    <property type="entry name" value="TAT"/>
    <property type="match status" value="1"/>
</dbReference>
<proteinExistence type="inferred from homology"/>
<sequence length="233" mass="24767">MSLTRRGALRASLVGGMGAAFATSVQAAPALADADPLTRGPDEALELLRAGNQRWRAVASEHPNEGGDRREELVEGQNPFALVLGCADSRVPPELVFDRGLGDLFTVRSAGQVLDLSVMGSLVYAVEHLEVPLIVVMGHATCGAVDAAVEAHHTGELPDGHVGRLVEEILPVVESVPEDGDEDAFLDACVRANADHIAGLLRQDEELREFVDGGSLEIVAAHYDLATSHVDWR</sequence>
<evidence type="ECO:0000256" key="5">
    <source>
        <dbReference type="ARBA" id="ARBA00024993"/>
    </source>
</evidence>
<comment type="function">
    <text evidence="5">Catalyzes the reversible hydration of carbon dioxide to form bicarbonate.</text>
</comment>
<dbReference type="SUPFAM" id="SSF53056">
    <property type="entry name" value="beta-carbonic anhydrase, cab"/>
    <property type="match status" value="1"/>
</dbReference>
<keyword evidence="7" id="KW-0732">Signal</keyword>
<dbReference type="EC" id="4.2.1.1" evidence="2"/>
<dbReference type="InterPro" id="IPR015892">
    <property type="entry name" value="Carbonic_anhydrase_CS"/>
</dbReference>
<keyword evidence="3" id="KW-0862">Zinc</keyword>
<dbReference type="SMART" id="SM00947">
    <property type="entry name" value="Pro_CA"/>
    <property type="match status" value="1"/>
</dbReference>
<keyword evidence="9" id="KW-1185">Reference proteome</keyword>